<organism evidence="2 3">
    <name type="scientific">Colletotrichum liriopes</name>
    <dbReference type="NCBI Taxonomy" id="708192"/>
    <lineage>
        <taxon>Eukaryota</taxon>
        <taxon>Fungi</taxon>
        <taxon>Dikarya</taxon>
        <taxon>Ascomycota</taxon>
        <taxon>Pezizomycotina</taxon>
        <taxon>Sordariomycetes</taxon>
        <taxon>Hypocreomycetidae</taxon>
        <taxon>Glomerellales</taxon>
        <taxon>Glomerellaceae</taxon>
        <taxon>Colletotrichum</taxon>
        <taxon>Colletotrichum spaethianum species complex</taxon>
    </lineage>
</organism>
<dbReference type="Proteomes" id="UP001055172">
    <property type="component" value="Unassembled WGS sequence"/>
</dbReference>
<keyword evidence="1" id="KW-0812">Transmembrane</keyword>
<protein>
    <submittedName>
        <fullName evidence="2">Uncharacterized protein</fullName>
    </submittedName>
</protein>
<dbReference type="AlphaFoldDB" id="A0AA37GXC1"/>
<keyword evidence="1" id="KW-1133">Transmembrane helix</keyword>
<gene>
    <name evidence="2" type="ORF">ColLi_11600</name>
</gene>
<name>A0AA37GXC1_9PEZI</name>
<accession>A0AA37GXC1</accession>
<evidence type="ECO:0000313" key="3">
    <source>
        <dbReference type="Proteomes" id="UP001055172"/>
    </source>
</evidence>
<reference evidence="2 3" key="1">
    <citation type="submission" date="2021-07" db="EMBL/GenBank/DDBJ databases">
        <title>Genome data of Colletotrichum spaethianum.</title>
        <authorList>
            <person name="Utami Y.D."/>
            <person name="Hiruma K."/>
        </authorList>
    </citation>
    <scope>NUCLEOTIDE SEQUENCE [LARGE SCALE GENOMIC DNA]</scope>
    <source>
        <strain evidence="2 3">MAFF 242679</strain>
    </source>
</reference>
<keyword evidence="3" id="KW-1185">Reference proteome</keyword>
<evidence type="ECO:0000313" key="2">
    <source>
        <dbReference type="EMBL" id="GJC88762.1"/>
    </source>
</evidence>
<comment type="caution">
    <text evidence="2">The sequence shown here is derived from an EMBL/GenBank/DDBJ whole genome shotgun (WGS) entry which is preliminary data.</text>
</comment>
<keyword evidence="1" id="KW-0472">Membrane</keyword>
<dbReference type="EMBL" id="BPPX01000035">
    <property type="protein sequence ID" value="GJC88762.1"/>
    <property type="molecule type" value="Genomic_DNA"/>
</dbReference>
<evidence type="ECO:0000256" key="1">
    <source>
        <dbReference type="SAM" id="Phobius"/>
    </source>
</evidence>
<feature type="transmembrane region" description="Helical" evidence="1">
    <location>
        <begin position="40"/>
        <end position="63"/>
    </location>
</feature>
<proteinExistence type="predicted"/>
<feature type="transmembrane region" description="Helical" evidence="1">
    <location>
        <begin position="75"/>
        <end position="96"/>
    </location>
</feature>
<sequence length="117" mass="13307">MITVTAVTRTTSTWANKRAYLTEDTNNTNISFFNFATYELLYVIVPLMTFLDLLTLFLRLASLRERRSRPQADDYSAMLASLFATATGVIVLYGQWKPNVLWECGFASVLPDSRDSH</sequence>